<sequence length="140" mass="15787">MPNEYKGSCLCGAVSYQAEVAPRYRFNCHCRDCQKATGSAYAPIAFFHQSELKINGELKYFQSLGLSGKPIRRAFCPNCGSQMFGLPELVPEMISIRAGTLDDPNLYQPQAECFVSHANEWDLLNPNISHFEKMMGKKRE</sequence>
<evidence type="ECO:0000256" key="4">
    <source>
        <dbReference type="ARBA" id="ARBA00023239"/>
    </source>
</evidence>
<dbReference type="OrthoDB" id="7765631at2"/>
<protein>
    <submittedName>
        <fullName evidence="6">Aldehyde-activating protein</fullName>
    </submittedName>
</protein>
<reference evidence="6 7" key="1">
    <citation type="submission" date="2017-12" db="EMBL/GenBank/DDBJ databases">
        <title>Draft Genome sequences of multiple microbial strains isolated from spacecraft associated surfaces.</title>
        <authorList>
            <person name="Seuylemezian A."/>
            <person name="Vaishampayan P."/>
            <person name="Venkateswaran K."/>
        </authorList>
    </citation>
    <scope>NUCLEOTIDE SEQUENCE [LARGE SCALE GENOMIC DNA]</scope>
    <source>
        <strain evidence="6 7">2P01AA</strain>
    </source>
</reference>
<feature type="domain" description="CENP-V/GFA" evidence="5">
    <location>
        <begin position="5"/>
        <end position="122"/>
    </location>
</feature>
<evidence type="ECO:0000313" key="7">
    <source>
        <dbReference type="Proteomes" id="UP000233553"/>
    </source>
</evidence>
<evidence type="ECO:0000313" key="6">
    <source>
        <dbReference type="EMBL" id="PKF36846.1"/>
    </source>
</evidence>
<keyword evidence="3" id="KW-0862">Zinc</keyword>
<proteinExistence type="inferred from homology"/>
<dbReference type="InterPro" id="IPR006913">
    <property type="entry name" value="CENP-V/GFA"/>
</dbReference>
<comment type="similarity">
    <text evidence="1">Belongs to the Gfa family.</text>
</comment>
<dbReference type="PROSITE" id="PS51891">
    <property type="entry name" value="CENP_V_GFA"/>
    <property type="match status" value="1"/>
</dbReference>
<dbReference type="AlphaFoldDB" id="A0A1E7RBG4"/>
<dbReference type="SUPFAM" id="SSF51316">
    <property type="entry name" value="Mss4-like"/>
    <property type="match status" value="1"/>
</dbReference>
<accession>A0A1E7RBG4</accession>
<organism evidence="6 7">
    <name type="scientific">Acinetobacter proteolyticus</name>
    <dbReference type="NCBI Taxonomy" id="1776741"/>
    <lineage>
        <taxon>Bacteria</taxon>
        <taxon>Pseudomonadati</taxon>
        <taxon>Pseudomonadota</taxon>
        <taxon>Gammaproteobacteria</taxon>
        <taxon>Moraxellales</taxon>
        <taxon>Moraxellaceae</taxon>
        <taxon>Acinetobacter</taxon>
    </lineage>
</organism>
<dbReference type="GO" id="GO:0046872">
    <property type="term" value="F:metal ion binding"/>
    <property type="evidence" value="ECO:0007669"/>
    <property type="project" value="UniProtKB-KW"/>
</dbReference>
<evidence type="ECO:0000256" key="3">
    <source>
        <dbReference type="ARBA" id="ARBA00022833"/>
    </source>
</evidence>
<name>A0A1E7RBG4_9GAMM</name>
<dbReference type="PANTHER" id="PTHR33337">
    <property type="entry name" value="GFA DOMAIN-CONTAINING PROTEIN"/>
    <property type="match status" value="1"/>
</dbReference>
<gene>
    <name evidence="6" type="ORF">CW311_01795</name>
</gene>
<dbReference type="RefSeq" id="WP_070074511.1">
    <property type="nucleotide sequence ID" value="NZ_MKKJ01000001.1"/>
</dbReference>
<comment type="caution">
    <text evidence="6">The sequence shown here is derived from an EMBL/GenBank/DDBJ whole genome shotgun (WGS) entry which is preliminary data.</text>
</comment>
<dbReference type="Proteomes" id="UP000233553">
    <property type="component" value="Unassembled WGS sequence"/>
</dbReference>
<dbReference type="PANTHER" id="PTHR33337:SF40">
    <property type="entry name" value="CENP-V_GFA DOMAIN-CONTAINING PROTEIN-RELATED"/>
    <property type="match status" value="1"/>
</dbReference>
<dbReference type="Gene3D" id="3.90.1590.10">
    <property type="entry name" value="glutathione-dependent formaldehyde- activating enzyme (gfa)"/>
    <property type="match status" value="1"/>
</dbReference>
<keyword evidence="4" id="KW-0456">Lyase</keyword>
<dbReference type="EMBL" id="PISJ01000002">
    <property type="protein sequence ID" value="PKF36846.1"/>
    <property type="molecule type" value="Genomic_DNA"/>
</dbReference>
<dbReference type="Pfam" id="PF04828">
    <property type="entry name" value="GFA"/>
    <property type="match status" value="1"/>
</dbReference>
<evidence type="ECO:0000256" key="2">
    <source>
        <dbReference type="ARBA" id="ARBA00022723"/>
    </source>
</evidence>
<evidence type="ECO:0000256" key="1">
    <source>
        <dbReference type="ARBA" id="ARBA00005495"/>
    </source>
</evidence>
<dbReference type="GO" id="GO:0016846">
    <property type="term" value="F:carbon-sulfur lyase activity"/>
    <property type="evidence" value="ECO:0007669"/>
    <property type="project" value="InterPro"/>
</dbReference>
<evidence type="ECO:0000259" key="5">
    <source>
        <dbReference type="PROSITE" id="PS51891"/>
    </source>
</evidence>
<keyword evidence="2" id="KW-0479">Metal-binding</keyword>
<dbReference type="InterPro" id="IPR011057">
    <property type="entry name" value="Mss4-like_sf"/>
</dbReference>